<evidence type="ECO:0000256" key="2">
    <source>
        <dbReference type="ARBA" id="ARBA00023002"/>
    </source>
</evidence>
<gene>
    <name evidence="7" type="ORF">E8L99_00560</name>
</gene>
<dbReference type="PROSITE" id="PS00671">
    <property type="entry name" value="D_2_HYDROXYACID_DH_3"/>
    <property type="match status" value="1"/>
</dbReference>
<evidence type="ECO:0000259" key="6">
    <source>
        <dbReference type="Pfam" id="PF02826"/>
    </source>
</evidence>
<dbReference type="RefSeq" id="WP_137097728.1">
    <property type="nucleotide sequence ID" value="NZ_CP039865.1"/>
</dbReference>
<dbReference type="InterPro" id="IPR036291">
    <property type="entry name" value="NAD(P)-bd_dom_sf"/>
</dbReference>
<dbReference type="GO" id="GO:0016616">
    <property type="term" value="F:oxidoreductase activity, acting on the CH-OH group of donors, NAD or NADP as acceptor"/>
    <property type="evidence" value="ECO:0007669"/>
    <property type="project" value="InterPro"/>
</dbReference>
<dbReference type="SUPFAM" id="SSF51735">
    <property type="entry name" value="NAD(P)-binding Rossmann-fold domains"/>
    <property type="match status" value="1"/>
</dbReference>
<comment type="similarity">
    <text evidence="1 4">Belongs to the D-isomer specific 2-hydroxyacid dehydrogenase family.</text>
</comment>
<evidence type="ECO:0000256" key="4">
    <source>
        <dbReference type="RuleBase" id="RU003719"/>
    </source>
</evidence>
<dbReference type="Gene3D" id="3.40.50.720">
    <property type="entry name" value="NAD(P)-binding Rossmann-like Domain"/>
    <property type="match status" value="2"/>
</dbReference>
<evidence type="ECO:0000313" key="8">
    <source>
        <dbReference type="Proteomes" id="UP000298588"/>
    </source>
</evidence>
<dbReference type="KEGG" id="paqt:E8L99_00560"/>
<dbReference type="EMBL" id="CP039865">
    <property type="protein sequence ID" value="QCK84392.1"/>
    <property type="molecule type" value="Genomic_DNA"/>
</dbReference>
<sequence length="324" mass="34461">MTSVLPASSDLTIAFGHSAYRLGEEFARRNTGIRFFEERETAAFHARIGEADIAVVSGMWRGVPLEKAGKLKFVQSISAGIDVYDLAAMKARGIRLASAKGANATAVAEHAIGLVLALARKIHTARDNQAKKVWRGMIGDPAEREDELAGKTMLIVGLGGIGLKLARFAKAFEMTVIGVKRDVSQAIAGVDGLVSPDQLTKALGSADIVALTCPLTPETENLINAERLAAMKPSALLINCARGKVVDEDALIATLRAGGIAGAGLDVTREEPLPASSPLWDFENVLITPHTGGETASYERRIIDFLIENIGRLQRGEDLVNGVI</sequence>
<keyword evidence="2 4" id="KW-0560">Oxidoreductase</keyword>
<feature type="domain" description="D-isomer specific 2-hydroxyacid dehydrogenase NAD-binding" evidence="6">
    <location>
        <begin position="112"/>
        <end position="292"/>
    </location>
</feature>
<reference evidence="7 8" key="1">
    <citation type="submission" date="2019-04" db="EMBL/GenBank/DDBJ databases">
        <title>Phreatobacter aquaticus sp. nov.</title>
        <authorList>
            <person name="Choi A."/>
            <person name="Baek K."/>
        </authorList>
    </citation>
    <scope>NUCLEOTIDE SEQUENCE [LARGE SCALE GENOMIC DNA]</scope>
    <source>
        <strain evidence="7 8">NMCR1094</strain>
    </source>
</reference>
<dbReference type="SUPFAM" id="SSF52283">
    <property type="entry name" value="Formate/glycerate dehydrogenase catalytic domain-like"/>
    <property type="match status" value="1"/>
</dbReference>
<dbReference type="PANTHER" id="PTHR43333:SF1">
    <property type="entry name" value="D-ISOMER SPECIFIC 2-HYDROXYACID DEHYDROGENASE NAD-BINDING DOMAIN-CONTAINING PROTEIN"/>
    <property type="match status" value="1"/>
</dbReference>
<dbReference type="CDD" id="cd05300">
    <property type="entry name" value="2-Hacid_dh_1"/>
    <property type="match status" value="1"/>
</dbReference>
<feature type="domain" description="D-isomer specific 2-hydroxyacid dehydrogenase catalytic" evidence="5">
    <location>
        <begin position="32"/>
        <end position="321"/>
    </location>
</feature>
<keyword evidence="8" id="KW-1185">Reference proteome</keyword>
<proteinExistence type="inferred from homology"/>
<dbReference type="Pfam" id="PF00389">
    <property type="entry name" value="2-Hacid_dh"/>
    <property type="match status" value="1"/>
</dbReference>
<dbReference type="Proteomes" id="UP000298588">
    <property type="component" value="Chromosome"/>
</dbReference>
<dbReference type="InterPro" id="IPR006139">
    <property type="entry name" value="D-isomer_2_OHA_DH_cat_dom"/>
</dbReference>
<evidence type="ECO:0000259" key="5">
    <source>
        <dbReference type="Pfam" id="PF00389"/>
    </source>
</evidence>
<organism evidence="7 8">
    <name type="scientific">Phreatobacter aquaticus</name>
    <dbReference type="NCBI Taxonomy" id="2570229"/>
    <lineage>
        <taxon>Bacteria</taxon>
        <taxon>Pseudomonadati</taxon>
        <taxon>Pseudomonadota</taxon>
        <taxon>Alphaproteobacteria</taxon>
        <taxon>Hyphomicrobiales</taxon>
        <taxon>Phreatobacteraceae</taxon>
        <taxon>Phreatobacter</taxon>
    </lineage>
</organism>
<name>A0A4D7QJ35_9HYPH</name>
<dbReference type="InterPro" id="IPR006140">
    <property type="entry name" value="D-isomer_DH_NAD-bd"/>
</dbReference>
<dbReference type="InterPro" id="IPR029753">
    <property type="entry name" value="D-isomer_DH_CS"/>
</dbReference>
<dbReference type="OrthoDB" id="9793626at2"/>
<protein>
    <submittedName>
        <fullName evidence="7">D-2-hydroxyacid dehydrogenase</fullName>
    </submittedName>
</protein>
<evidence type="ECO:0000256" key="3">
    <source>
        <dbReference type="ARBA" id="ARBA00023027"/>
    </source>
</evidence>
<evidence type="ECO:0000313" key="7">
    <source>
        <dbReference type="EMBL" id="QCK84392.1"/>
    </source>
</evidence>
<accession>A0A4D7QJ35</accession>
<dbReference type="Pfam" id="PF02826">
    <property type="entry name" value="2-Hacid_dh_C"/>
    <property type="match status" value="1"/>
</dbReference>
<dbReference type="AlphaFoldDB" id="A0A4D7QJ35"/>
<keyword evidence="3" id="KW-0520">NAD</keyword>
<evidence type="ECO:0000256" key="1">
    <source>
        <dbReference type="ARBA" id="ARBA00005854"/>
    </source>
</evidence>
<dbReference type="PANTHER" id="PTHR43333">
    <property type="entry name" value="2-HACID_DH_C DOMAIN-CONTAINING PROTEIN"/>
    <property type="match status" value="1"/>
</dbReference>
<dbReference type="FunFam" id="3.40.50.720:FF:000203">
    <property type="entry name" value="D-3-phosphoglycerate dehydrogenase (SerA)"/>
    <property type="match status" value="1"/>
</dbReference>
<dbReference type="GO" id="GO:0051287">
    <property type="term" value="F:NAD binding"/>
    <property type="evidence" value="ECO:0007669"/>
    <property type="project" value="InterPro"/>
</dbReference>